<evidence type="ECO:0000256" key="1">
    <source>
        <dbReference type="ARBA" id="ARBA00022729"/>
    </source>
</evidence>
<feature type="signal peptide" evidence="2">
    <location>
        <begin position="1"/>
        <end position="20"/>
    </location>
</feature>
<reference evidence="3 4" key="1">
    <citation type="submission" date="2019-02" db="EMBL/GenBank/DDBJ databases">
        <title>Deep-cultivation of Planctomycetes and their phenomic and genomic characterization uncovers novel biology.</title>
        <authorList>
            <person name="Wiegand S."/>
            <person name="Jogler M."/>
            <person name="Boedeker C."/>
            <person name="Pinto D."/>
            <person name="Vollmers J."/>
            <person name="Rivas-Marin E."/>
            <person name="Kohn T."/>
            <person name="Peeters S.H."/>
            <person name="Heuer A."/>
            <person name="Rast P."/>
            <person name="Oberbeckmann S."/>
            <person name="Bunk B."/>
            <person name="Jeske O."/>
            <person name="Meyerdierks A."/>
            <person name="Storesund J.E."/>
            <person name="Kallscheuer N."/>
            <person name="Luecker S."/>
            <person name="Lage O.M."/>
            <person name="Pohl T."/>
            <person name="Merkel B.J."/>
            <person name="Hornburger P."/>
            <person name="Mueller R.-W."/>
            <person name="Bruemmer F."/>
            <person name="Labrenz M."/>
            <person name="Spormann A.M."/>
            <person name="Op den Camp H."/>
            <person name="Overmann J."/>
            <person name="Amann R."/>
            <person name="Jetten M.S.M."/>
            <person name="Mascher T."/>
            <person name="Medema M.H."/>
            <person name="Devos D.P."/>
            <person name="Kaster A.-K."/>
            <person name="Ovreas L."/>
            <person name="Rohde M."/>
            <person name="Galperin M.Y."/>
            <person name="Jogler C."/>
        </authorList>
    </citation>
    <scope>NUCLEOTIDE SEQUENCE [LARGE SCALE GENOMIC DNA]</scope>
    <source>
        <strain evidence="3 4">Pla133</strain>
    </source>
</reference>
<protein>
    <submittedName>
        <fullName evidence="3">FG-GAP repeat protein</fullName>
    </submittedName>
</protein>
<dbReference type="SUPFAM" id="SSF69318">
    <property type="entry name" value="Integrin alpha N-terminal domain"/>
    <property type="match status" value="3"/>
</dbReference>
<dbReference type="Gene3D" id="2.130.10.130">
    <property type="entry name" value="Integrin alpha, N-terminal"/>
    <property type="match status" value="4"/>
</dbReference>
<dbReference type="EMBL" id="CP036287">
    <property type="protein sequence ID" value="QDU66484.1"/>
    <property type="molecule type" value="Genomic_DNA"/>
</dbReference>
<dbReference type="AlphaFoldDB" id="A0A518BHQ2"/>
<accession>A0A518BHQ2</accession>
<dbReference type="InterPro" id="IPR013517">
    <property type="entry name" value="FG-GAP"/>
</dbReference>
<feature type="chain" id="PRO_5021988643" evidence="2">
    <location>
        <begin position="21"/>
        <end position="895"/>
    </location>
</feature>
<proteinExistence type="predicted"/>
<name>A0A518BHQ2_9BACT</name>
<sequence precursor="true">MSTVFILRSVAALPATVLLAAPVQAQFSSWRSYEVGSPDQAKLPTDGRLADLNGDGALDLVATHWFQAPALSVALGDGHGGFEAAQHYPAAAANHLVLADLDGDGDVDVAVSEYGNNGEKTTVGLYRNQGDGSFTGPFPIPVGAGLQGLVAADLDGDGDQDLAVCRHGTLASPQNSIAVLLNQGAGSFSSTVTYLAADPSSLVGLSISPWRIEAGDMDGDGDTDLVVACSRQRLSVLLNSGSGTFAAPLTVAATGAIPDIDAGVALADVDGDGDLDVFYSSTETTVPSGSSGGGKGYVLFHNDGTGQLASPIGILPPTGTNGNARLASGDVTGDGAPDLVARFGDGWGVFANSGTGSFAPAGWLPTGEDPFAVRLGDVDSDGDLDVVNLCRGSLVAAVHLNTGNGDFSPPPSFLAGGLGNRHLDAGDVDGDGDVDVVVVGGLGGFGGWVDLLRNDGSGSFGVAQSYGMPQVGRNVKLRDLDGDSDLDLVWADDVDAPPYDLKTRINDGAGNFGPLQNWTVGTCGTWDLELVDVDGDGDLDAVLAEALACFGSFVQYLYVSRNDGSGAFGPPQIVAGDTTGLWGVAGGDLDGDGDNDLVATTTLGLVVLGNLGGGSFTPAVQISLPEGQREVALGDIDGDGDLDVVTQQQTSTTDPSVWVLRGNGDGSLAPAVRYGVAWSASFGASNLELVDVEADGDLDIVVSAYGPRDVTVLVNGGDGTFDQKRRYGGQGEVLDLAAADFTGDGAVDLVVLTSLAQDVFGSISGQGVGLIPSLAPWVDVGGGLAGSGGPSLLSGTGGLVTGAQLDLRLEDAPPGAPGAHVIGASTVDLPLFGGLLVPSPALLTPFVTDSQGAAALSATLGVVGSGLQLWVQSWFADAGGPAGFAASNAVTQSAP</sequence>
<dbReference type="Proteomes" id="UP000316921">
    <property type="component" value="Chromosome"/>
</dbReference>
<evidence type="ECO:0000313" key="3">
    <source>
        <dbReference type="EMBL" id="QDU66484.1"/>
    </source>
</evidence>
<dbReference type="InterPro" id="IPR028994">
    <property type="entry name" value="Integrin_alpha_N"/>
</dbReference>
<gene>
    <name evidence="3" type="ORF">Pla133_15580</name>
</gene>
<dbReference type="RefSeq" id="WP_145064319.1">
    <property type="nucleotide sequence ID" value="NZ_CP036287.1"/>
</dbReference>
<dbReference type="Pfam" id="PF13517">
    <property type="entry name" value="FG-GAP_3"/>
    <property type="match status" value="6"/>
</dbReference>
<keyword evidence="4" id="KW-1185">Reference proteome</keyword>
<keyword evidence="1 2" id="KW-0732">Signal</keyword>
<evidence type="ECO:0000256" key="2">
    <source>
        <dbReference type="SAM" id="SignalP"/>
    </source>
</evidence>
<organism evidence="3 4">
    <name type="scientific">Engelhardtia mirabilis</name>
    <dbReference type="NCBI Taxonomy" id="2528011"/>
    <lineage>
        <taxon>Bacteria</taxon>
        <taxon>Pseudomonadati</taxon>
        <taxon>Planctomycetota</taxon>
        <taxon>Planctomycetia</taxon>
        <taxon>Planctomycetia incertae sedis</taxon>
        <taxon>Engelhardtia</taxon>
    </lineage>
</organism>
<evidence type="ECO:0000313" key="4">
    <source>
        <dbReference type="Proteomes" id="UP000316921"/>
    </source>
</evidence>
<dbReference type="PANTHER" id="PTHR44103">
    <property type="entry name" value="PROPROTEIN CONVERTASE P"/>
    <property type="match status" value="1"/>
</dbReference>
<dbReference type="PANTHER" id="PTHR44103:SF1">
    <property type="entry name" value="PROPROTEIN CONVERTASE P"/>
    <property type="match status" value="1"/>
</dbReference>
<dbReference type="KEGG" id="pbap:Pla133_15580"/>